<dbReference type="InterPro" id="IPR012997">
    <property type="entry name" value="RplA"/>
</dbReference>
<gene>
    <name evidence="4 8" type="primary">rlpA</name>
    <name evidence="8" type="ORF">BN1208_1314</name>
</gene>
<dbReference type="PANTHER" id="PTHR34183">
    <property type="entry name" value="ENDOLYTIC PEPTIDOGLYCAN TRANSGLYCOSYLASE RLPA"/>
    <property type="match status" value="1"/>
</dbReference>
<dbReference type="InterPro" id="IPR036680">
    <property type="entry name" value="SPOR-like_sf"/>
</dbReference>
<protein>
    <recommendedName>
        <fullName evidence="4">Endolytic peptidoglycan transglycosylase RlpA</fullName>
        <ecNumber evidence="4">4.2.2.-</ecNumber>
    </recommendedName>
</protein>
<dbReference type="RefSeq" id="WP_046488967.1">
    <property type="nucleotide sequence ID" value="NZ_LN827929.1"/>
</dbReference>
<dbReference type="GO" id="GO:0071555">
    <property type="term" value="P:cell wall organization"/>
    <property type="evidence" value="ECO:0007669"/>
    <property type="project" value="UniProtKB-KW"/>
</dbReference>
<name>A0A0D6EXK2_9PROT</name>
<sequence>MLRVSFLGFLLLSVLTGCASGPSSKKDSVSAPAKKGGGYYLDDGPGDHPPGDMDAIPDAIPKVEPFHSRANQSYIALDTKYVPMTSFYPYKEQGVASWYGKRYHGKKTSIGEVYDMYSMTGAHTKLPIPCYVRVTNTENNKSVIVRINDRGPFKKNRIIDLSYAAAYKLRLSDKGSGPVEVELIDPRQFSALKKTADVISEKIKEKDELPTQAKLAEVVISNEHLYIQAGAFKNEKNADLLLKQLSDMGLENSPSFKKQFSEDLFHVVIGPFNSKDEANNIANLIKSKIKISIFVVTKEKN</sequence>
<dbReference type="GO" id="GO:0000270">
    <property type="term" value="P:peptidoglycan metabolic process"/>
    <property type="evidence" value="ECO:0007669"/>
    <property type="project" value="UniProtKB-UniRule"/>
</dbReference>
<dbReference type="HOGENOM" id="CLU_042923_3_2_4"/>
<dbReference type="SUPFAM" id="SSF110997">
    <property type="entry name" value="Sporulation related repeat"/>
    <property type="match status" value="1"/>
</dbReference>
<dbReference type="AlphaFoldDB" id="A0A0D6EXK2"/>
<evidence type="ECO:0000256" key="4">
    <source>
        <dbReference type="HAMAP-Rule" id="MF_02071"/>
    </source>
</evidence>
<keyword evidence="2 4" id="KW-0456">Lyase</keyword>
<dbReference type="InterPro" id="IPR036908">
    <property type="entry name" value="RlpA-like_sf"/>
</dbReference>
<feature type="signal peptide" evidence="6">
    <location>
        <begin position="1"/>
        <end position="19"/>
    </location>
</feature>
<proteinExistence type="inferred from homology"/>
<organism evidence="8 9">
    <name type="scientific">Candidatus Methylopumilus planktonicus</name>
    <dbReference type="NCBI Taxonomy" id="1581557"/>
    <lineage>
        <taxon>Bacteria</taxon>
        <taxon>Pseudomonadati</taxon>
        <taxon>Pseudomonadota</taxon>
        <taxon>Betaproteobacteria</taxon>
        <taxon>Nitrosomonadales</taxon>
        <taxon>Methylophilaceae</taxon>
        <taxon>Candidatus Methylopumilus</taxon>
    </lineage>
</organism>
<evidence type="ECO:0000256" key="1">
    <source>
        <dbReference type="ARBA" id="ARBA00022729"/>
    </source>
</evidence>
<keyword evidence="3 4" id="KW-0961">Cell wall biogenesis/degradation</keyword>
<dbReference type="OrthoDB" id="9779128at2"/>
<comment type="function">
    <text evidence="4">Lytic transglycosylase with a strong preference for naked glycan strands that lack stem peptides.</text>
</comment>
<comment type="subcellular location">
    <subcellularLocation>
        <location evidence="4">Cell membrane</location>
        <topology evidence="4">Lipid-anchor</topology>
    </subcellularLocation>
</comment>
<dbReference type="InterPro" id="IPR034718">
    <property type="entry name" value="RlpA"/>
</dbReference>
<dbReference type="PROSITE" id="PS51257">
    <property type="entry name" value="PROKAR_LIPOPROTEIN"/>
    <property type="match status" value="1"/>
</dbReference>
<evidence type="ECO:0000313" key="8">
    <source>
        <dbReference type="EMBL" id="CEZ20194.1"/>
    </source>
</evidence>
<dbReference type="InterPro" id="IPR007730">
    <property type="entry name" value="SPOR-like_dom"/>
</dbReference>
<dbReference type="NCBIfam" id="TIGR00413">
    <property type="entry name" value="rlpA"/>
    <property type="match status" value="1"/>
</dbReference>
<dbReference type="EMBL" id="LN827929">
    <property type="protein sequence ID" value="CEZ20194.1"/>
    <property type="molecule type" value="Genomic_DNA"/>
</dbReference>
<dbReference type="SUPFAM" id="SSF50685">
    <property type="entry name" value="Barwin-like endoglucanases"/>
    <property type="match status" value="1"/>
</dbReference>
<dbReference type="GO" id="GO:0005886">
    <property type="term" value="C:plasma membrane"/>
    <property type="evidence" value="ECO:0007669"/>
    <property type="project" value="UniProtKB-SubCell"/>
</dbReference>
<evidence type="ECO:0000259" key="7">
    <source>
        <dbReference type="PROSITE" id="PS51724"/>
    </source>
</evidence>
<dbReference type="Proteomes" id="UP000064007">
    <property type="component" value="Chromosome 1"/>
</dbReference>
<keyword evidence="4 8" id="KW-0449">Lipoprotein</keyword>
<dbReference type="Pfam" id="PF05036">
    <property type="entry name" value="SPOR"/>
    <property type="match status" value="1"/>
</dbReference>
<dbReference type="Pfam" id="PF03330">
    <property type="entry name" value="DPBB_1"/>
    <property type="match status" value="1"/>
</dbReference>
<evidence type="ECO:0000256" key="3">
    <source>
        <dbReference type="ARBA" id="ARBA00023316"/>
    </source>
</evidence>
<keyword evidence="4" id="KW-0472">Membrane</keyword>
<comment type="similarity">
    <text evidence="4 5">Belongs to the RlpA family.</text>
</comment>
<feature type="chain" id="PRO_5009983273" description="Endolytic peptidoglycan transglycosylase RlpA" evidence="6">
    <location>
        <begin position="20"/>
        <end position="301"/>
    </location>
</feature>
<dbReference type="InterPro" id="IPR009009">
    <property type="entry name" value="RlpA-like_DPBB"/>
</dbReference>
<keyword evidence="4" id="KW-1003">Cell membrane</keyword>
<dbReference type="Gene3D" id="2.40.40.10">
    <property type="entry name" value="RlpA-like domain"/>
    <property type="match status" value="1"/>
</dbReference>
<dbReference type="Gene3D" id="3.30.70.1070">
    <property type="entry name" value="Sporulation related repeat"/>
    <property type="match status" value="1"/>
</dbReference>
<keyword evidence="4" id="KW-0564">Palmitate</keyword>
<dbReference type="KEGG" id="mbat:BN1208_1314"/>
<dbReference type="EC" id="4.2.2.-" evidence="4"/>
<keyword evidence="1 6" id="KW-0732">Signal</keyword>
<feature type="domain" description="SPOR" evidence="7">
    <location>
        <begin position="219"/>
        <end position="298"/>
    </location>
</feature>
<evidence type="ECO:0000256" key="5">
    <source>
        <dbReference type="RuleBase" id="RU003495"/>
    </source>
</evidence>
<reference evidence="9" key="1">
    <citation type="submission" date="2014-12" db="EMBL/GenBank/DDBJ databases">
        <authorList>
            <person name="Salcher M.M."/>
        </authorList>
    </citation>
    <scope>NUCLEOTIDE SEQUENCE [LARGE SCALE GENOMIC DNA]</scope>
    <source>
        <strain evidence="9">MMS-10A-171</strain>
    </source>
</reference>
<dbReference type="STRING" id="1581557.BN1208_1314"/>
<evidence type="ECO:0000256" key="2">
    <source>
        <dbReference type="ARBA" id="ARBA00023239"/>
    </source>
</evidence>
<dbReference type="CDD" id="cd22268">
    <property type="entry name" value="DPBB_RlpA-like"/>
    <property type="match status" value="1"/>
</dbReference>
<dbReference type="PROSITE" id="PS51724">
    <property type="entry name" value="SPOR"/>
    <property type="match status" value="1"/>
</dbReference>
<evidence type="ECO:0000313" key="9">
    <source>
        <dbReference type="Proteomes" id="UP000064007"/>
    </source>
</evidence>
<keyword evidence="9" id="KW-1185">Reference proteome</keyword>
<accession>A0A0D6EXK2</accession>
<dbReference type="PANTHER" id="PTHR34183:SF1">
    <property type="entry name" value="ENDOLYTIC PEPTIDOGLYCAN TRANSGLYCOSYLASE RLPA"/>
    <property type="match status" value="1"/>
</dbReference>
<dbReference type="GO" id="GO:0042834">
    <property type="term" value="F:peptidoglycan binding"/>
    <property type="evidence" value="ECO:0007669"/>
    <property type="project" value="InterPro"/>
</dbReference>
<dbReference type="HAMAP" id="MF_02071">
    <property type="entry name" value="RlpA"/>
    <property type="match status" value="1"/>
</dbReference>
<dbReference type="GO" id="GO:0008932">
    <property type="term" value="F:lytic endotransglycosylase activity"/>
    <property type="evidence" value="ECO:0007669"/>
    <property type="project" value="UniProtKB-UniRule"/>
</dbReference>
<evidence type="ECO:0000256" key="6">
    <source>
        <dbReference type="SAM" id="SignalP"/>
    </source>
</evidence>